<dbReference type="Proteomes" id="UP001153332">
    <property type="component" value="Unassembled WGS sequence"/>
</dbReference>
<dbReference type="EMBL" id="JAPUUL010001285">
    <property type="protein sequence ID" value="KAJ8127832.1"/>
    <property type="molecule type" value="Genomic_DNA"/>
</dbReference>
<evidence type="ECO:0000313" key="2">
    <source>
        <dbReference type="Proteomes" id="UP001153332"/>
    </source>
</evidence>
<accession>A0ACC2JKE9</accession>
<reference evidence="1" key="1">
    <citation type="submission" date="2022-12" db="EMBL/GenBank/DDBJ databases">
        <title>Genome Sequence of Lasiodiplodia mahajangana.</title>
        <authorList>
            <person name="Buettner E."/>
        </authorList>
    </citation>
    <scope>NUCLEOTIDE SEQUENCE</scope>
    <source>
        <strain evidence="1">VT137</strain>
    </source>
</reference>
<gene>
    <name evidence="1" type="ORF">O1611_g5804</name>
</gene>
<protein>
    <submittedName>
        <fullName evidence="1">Uncharacterized protein</fullName>
    </submittedName>
</protein>
<name>A0ACC2JKE9_9PEZI</name>
<proteinExistence type="predicted"/>
<sequence>MPSCKPIGSRPKKAYSGDYKCDKASHKVTLDALFYLRQRKQSALYVSEDDMRQLNIRCTDLELDPTLFPPRTDALLELMPAQEMQQLAETFNFESERDNLEWPVRYSDFDEAKFMFTLLLDLLRILREPRHDETLEPYKGLPRVGVPGEREYQLLRHMRSMGGAFMDRPICHLPPRRLEPASHVFCDGWGSSSGRCAPVQRAVKHKIIPVSLQTLFPAPPPKEATRVETDDVMPKVTVISGCCKQLRIVQGYANGETGTIELRKSPIVNFEEAQCKDRADERWHDFLTFLRWILARPVGKTT</sequence>
<comment type="caution">
    <text evidence="1">The sequence shown here is derived from an EMBL/GenBank/DDBJ whole genome shotgun (WGS) entry which is preliminary data.</text>
</comment>
<keyword evidence="2" id="KW-1185">Reference proteome</keyword>
<evidence type="ECO:0000313" key="1">
    <source>
        <dbReference type="EMBL" id="KAJ8127832.1"/>
    </source>
</evidence>
<organism evidence="1 2">
    <name type="scientific">Lasiodiplodia mahajangana</name>
    <dbReference type="NCBI Taxonomy" id="1108764"/>
    <lineage>
        <taxon>Eukaryota</taxon>
        <taxon>Fungi</taxon>
        <taxon>Dikarya</taxon>
        <taxon>Ascomycota</taxon>
        <taxon>Pezizomycotina</taxon>
        <taxon>Dothideomycetes</taxon>
        <taxon>Dothideomycetes incertae sedis</taxon>
        <taxon>Botryosphaeriales</taxon>
        <taxon>Botryosphaeriaceae</taxon>
        <taxon>Lasiodiplodia</taxon>
    </lineage>
</organism>